<reference evidence="1 2" key="1">
    <citation type="submission" date="2023-05" db="EMBL/GenBank/DDBJ databases">
        <authorList>
            <person name="Zhang X."/>
        </authorList>
    </citation>
    <scope>NUCLEOTIDE SEQUENCE [LARGE SCALE GENOMIC DNA]</scope>
    <source>
        <strain evidence="1 2">DM2B3-1</strain>
    </source>
</reference>
<dbReference type="Proteomes" id="UP001228581">
    <property type="component" value="Unassembled WGS sequence"/>
</dbReference>
<keyword evidence="2" id="KW-1185">Reference proteome</keyword>
<protein>
    <submittedName>
        <fullName evidence="1">Uncharacterized protein</fullName>
    </submittedName>
</protein>
<organism evidence="1 2">
    <name type="scientific">Xanthocytophaga flava</name>
    <dbReference type="NCBI Taxonomy" id="3048013"/>
    <lineage>
        <taxon>Bacteria</taxon>
        <taxon>Pseudomonadati</taxon>
        <taxon>Bacteroidota</taxon>
        <taxon>Cytophagia</taxon>
        <taxon>Cytophagales</taxon>
        <taxon>Rhodocytophagaceae</taxon>
        <taxon>Xanthocytophaga</taxon>
    </lineage>
</organism>
<dbReference type="RefSeq" id="WP_313999837.1">
    <property type="nucleotide sequence ID" value="NZ_JASJOT010000016.1"/>
</dbReference>
<dbReference type="EMBL" id="JASJOT010000016">
    <property type="protein sequence ID" value="MDJ1495646.1"/>
    <property type="molecule type" value="Genomic_DNA"/>
</dbReference>
<accession>A0ABT7CPH1</accession>
<gene>
    <name evidence="1" type="ORF">QNI19_22110</name>
</gene>
<proteinExistence type="predicted"/>
<name>A0ABT7CPH1_9BACT</name>
<evidence type="ECO:0000313" key="2">
    <source>
        <dbReference type="Proteomes" id="UP001228581"/>
    </source>
</evidence>
<evidence type="ECO:0000313" key="1">
    <source>
        <dbReference type="EMBL" id="MDJ1495646.1"/>
    </source>
</evidence>
<sequence>MQTFTRILIVSGLAIMLVIAYLASVNGYGLTRMTDPKIQEEIRKNNGSIRYFQGRSIRGGGPRYGK</sequence>
<comment type="caution">
    <text evidence="1">The sequence shown here is derived from an EMBL/GenBank/DDBJ whole genome shotgun (WGS) entry which is preliminary data.</text>
</comment>